<accession>A0ABD5M6N2</accession>
<keyword evidence="3" id="KW-1185">Reference proteome</keyword>
<proteinExistence type="predicted"/>
<sequence length="389" mass="44121">MTDASISVTQSVVEQFTERYLRSIGCSIERSDDRWLVSVPDDIDTKITHGRHTLIRGEGTPDDDDDSDRTKRLNPESAFFQQLLREAGERSPSGKLSIEGESDIEIPEWIQNSSVEVQGAQFTPYYDRTAIVVLFRVGIETVSEYQQELLRAVAVDTRSEEGLPKLAETFLNTTTVETETATSGAVRLTKTDVRPLLETARELLLESVQGQLDDIHQEASRAADSEVEEYRQMQQQRIQELQEEHSNLSSKINDLSEKINTGDGDSRVQALRERKELKSEYKELDETLNELQERRNSGFPERQRDIRERHSLDVQVTPLTLTEVEYERGEIDLELIDGSKCQTVTLGYGSGIGVDDTARCSSCERELTERNPLQTILDGLKCRSCTKER</sequence>
<protein>
    <submittedName>
        <fullName evidence="2">Uncharacterized protein</fullName>
    </submittedName>
</protein>
<dbReference type="Proteomes" id="UP001567572">
    <property type="component" value="Unassembled WGS sequence"/>
</dbReference>
<evidence type="ECO:0000313" key="2">
    <source>
        <dbReference type="EMBL" id="MEZ3165037.1"/>
    </source>
</evidence>
<name>A0ABD5M6N2_9EURY</name>
<feature type="coiled-coil region" evidence="1">
    <location>
        <begin position="216"/>
        <end position="294"/>
    </location>
</feature>
<gene>
    <name evidence="2" type="ORF">ABNG04_14360</name>
</gene>
<keyword evidence="1" id="KW-0175">Coiled coil</keyword>
<dbReference type="RefSeq" id="WP_371163074.1">
    <property type="nucleotide sequence ID" value="NZ_JBEDNX010000007.1"/>
</dbReference>
<dbReference type="AlphaFoldDB" id="A0ABD5M6N2"/>
<evidence type="ECO:0000313" key="3">
    <source>
        <dbReference type="Proteomes" id="UP001567572"/>
    </source>
</evidence>
<organism evidence="2 3">
    <name type="scientific">Halorubrum miltondacostae</name>
    <dbReference type="NCBI Taxonomy" id="3076378"/>
    <lineage>
        <taxon>Archaea</taxon>
        <taxon>Methanobacteriati</taxon>
        <taxon>Methanobacteriota</taxon>
        <taxon>Stenosarchaea group</taxon>
        <taxon>Halobacteria</taxon>
        <taxon>Halobacteriales</taxon>
        <taxon>Haloferacaceae</taxon>
        <taxon>Halorubrum</taxon>
    </lineage>
</organism>
<evidence type="ECO:0000256" key="1">
    <source>
        <dbReference type="SAM" id="Coils"/>
    </source>
</evidence>
<dbReference type="EMBL" id="JBEDNY010000005">
    <property type="protein sequence ID" value="MEZ3165037.1"/>
    <property type="molecule type" value="Genomic_DNA"/>
</dbReference>
<reference evidence="2 3" key="1">
    <citation type="submission" date="2024-06" db="EMBL/GenBank/DDBJ databases">
        <title>Halorubrum miltondacostae sp. nov., a potential PHA producer isolated from an inland solar saltern in Rio Maior, Portugal.</title>
        <authorList>
            <person name="Albuquerque L."/>
            <person name="Viver T."/>
            <person name="Barroso C."/>
            <person name="Claudino R."/>
            <person name="Galvan M."/>
            <person name="Simoes G."/>
            <person name="Lobo Da Cunha A."/>
            <person name="Egas C."/>
        </authorList>
    </citation>
    <scope>NUCLEOTIDE SEQUENCE [LARGE SCALE GENOMIC DNA]</scope>
    <source>
        <strain evidence="2 3">RMP-11</strain>
    </source>
</reference>
<comment type="caution">
    <text evidence="2">The sequence shown here is derived from an EMBL/GenBank/DDBJ whole genome shotgun (WGS) entry which is preliminary data.</text>
</comment>